<dbReference type="PANTHER" id="PTHR43618">
    <property type="entry name" value="7-ALPHA-HYDROXYSTEROID DEHYDROGENASE"/>
    <property type="match status" value="1"/>
</dbReference>
<dbReference type="Pfam" id="PF00106">
    <property type="entry name" value="adh_short"/>
    <property type="match status" value="1"/>
</dbReference>
<keyword evidence="2" id="KW-0521">NADP</keyword>
<dbReference type="PRINTS" id="PR00081">
    <property type="entry name" value="GDHRDH"/>
</dbReference>
<dbReference type="PANTHER" id="PTHR43618:SF18">
    <property type="entry name" value="SHORT CHAIN DEHYDROGENASE_REDUCTASE FAMILY (AFU_ORTHOLOGUE AFUA_5G12480)"/>
    <property type="match status" value="1"/>
</dbReference>
<evidence type="ECO:0000313" key="5">
    <source>
        <dbReference type="Proteomes" id="UP001274830"/>
    </source>
</evidence>
<dbReference type="CDD" id="cd05233">
    <property type="entry name" value="SDR_c"/>
    <property type="match status" value="1"/>
</dbReference>
<dbReference type="Proteomes" id="UP001274830">
    <property type="component" value="Unassembled WGS sequence"/>
</dbReference>
<evidence type="ECO:0000256" key="1">
    <source>
        <dbReference type="ARBA" id="ARBA00006484"/>
    </source>
</evidence>
<dbReference type="InterPro" id="IPR020904">
    <property type="entry name" value="Sc_DH/Rdtase_CS"/>
</dbReference>
<dbReference type="Gene3D" id="3.40.50.720">
    <property type="entry name" value="NAD(P)-binding Rossmann-like Domain"/>
    <property type="match status" value="1"/>
</dbReference>
<evidence type="ECO:0000256" key="2">
    <source>
        <dbReference type="ARBA" id="ARBA00022857"/>
    </source>
</evidence>
<dbReference type="PROSITE" id="PS00061">
    <property type="entry name" value="ADH_SHORT"/>
    <property type="match status" value="1"/>
</dbReference>
<comment type="caution">
    <text evidence="4">The sequence shown here is derived from an EMBL/GenBank/DDBJ whole genome shotgun (WGS) entry which is preliminary data.</text>
</comment>
<protein>
    <submittedName>
        <fullName evidence="4">Uncharacterized protein</fullName>
    </submittedName>
</protein>
<sequence>MPQLQDLFGVRGLVAVITGGGSGIGLMAAKALDEHGAKAVYIIGRRRQKLEDAAKQARNGSIIPLEGDATSQDSLTAMVTRIKDEQGYINVLFANAGTMGVQCFGELPDDRHPTVQEFQKVALSHPIDDFATAYKVNISSPYYTAVAFLELLDAGNKQGFAQQSQVIVTASIGGSLRQSQDGWAYSTSKAAAVHLVKMMSTYFGPWGIRANCIAPGLYPSQMTAQHPALQREKPITEPGAMPSEIVPATRSGTDEDIQGAILFLTSRAGAYINGNTLVTDGGRLGQTPAAY</sequence>
<accession>A0AAE0WNP0</accession>
<evidence type="ECO:0000313" key="4">
    <source>
        <dbReference type="EMBL" id="KAK3674965.1"/>
    </source>
</evidence>
<organism evidence="4 5">
    <name type="scientific">Recurvomyces mirabilis</name>
    <dbReference type="NCBI Taxonomy" id="574656"/>
    <lineage>
        <taxon>Eukaryota</taxon>
        <taxon>Fungi</taxon>
        <taxon>Dikarya</taxon>
        <taxon>Ascomycota</taxon>
        <taxon>Pezizomycotina</taxon>
        <taxon>Dothideomycetes</taxon>
        <taxon>Dothideomycetidae</taxon>
        <taxon>Mycosphaerellales</taxon>
        <taxon>Teratosphaeriaceae</taxon>
        <taxon>Recurvomyces</taxon>
    </lineage>
</organism>
<proteinExistence type="inferred from homology"/>
<dbReference type="AlphaFoldDB" id="A0AAE0WNP0"/>
<dbReference type="InterPro" id="IPR002347">
    <property type="entry name" value="SDR_fam"/>
</dbReference>
<dbReference type="SUPFAM" id="SSF51735">
    <property type="entry name" value="NAD(P)-binding Rossmann-fold domains"/>
    <property type="match status" value="1"/>
</dbReference>
<keyword evidence="5" id="KW-1185">Reference proteome</keyword>
<name>A0AAE0WNP0_9PEZI</name>
<dbReference type="InterPro" id="IPR036291">
    <property type="entry name" value="NAD(P)-bd_dom_sf"/>
</dbReference>
<keyword evidence="3" id="KW-0560">Oxidoreductase</keyword>
<comment type="similarity">
    <text evidence="1">Belongs to the short-chain dehydrogenases/reductases (SDR) family.</text>
</comment>
<dbReference type="EMBL" id="JAUTXT010000017">
    <property type="protein sequence ID" value="KAK3674965.1"/>
    <property type="molecule type" value="Genomic_DNA"/>
</dbReference>
<dbReference type="GO" id="GO:0016491">
    <property type="term" value="F:oxidoreductase activity"/>
    <property type="evidence" value="ECO:0007669"/>
    <property type="project" value="UniProtKB-KW"/>
</dbReference>
<gene>
    <name evidence="4" type="ORF">LTR78_005309</name>
</gene>
<dbReference type="InterPro" id="IPR052178">
    <property type="entry name" value="Sec_Metab_Biosynth_SDR"/>
</dbReference>
<reference evidence="4" key="1">
    <citation type="submission" date="2023-07" db="EMBL/GenBank/DDBJ databases">
        <title>Black Yeasts Isolated from many extreme environments.</title>
        <authorList>
            <person name="Coleine C."/>
            <person name="Stajich J.E."/>
            <person name="Selbmann L."/>
        </authorList>
    </citation>
    <scope>NUCLEOTIDE SEQUENCE</scope>
    <source>
        <strain evidence="4">CCFEE 5485</strain>
    </source>
</reference>
<evidence type="ECO:0000256" key="3">
    <source>
        <dbReference type="ARBA" id="ARBA00023002"/>
    </source>
</evidence>